<accession>A0A0A9CZZ2</accession>
<sequence length="62" mass="7349">MHLIHSLSRRLIMISYRQQEVTGRQRYINTSQCSLDKSTNDNTVRVSKENDLIHMFQLVQKS</sequence>
<proteinExistence type="predicted"/>
<evidence type="ECO:0000313" key="1">
    <source>
        <dbReference type="EMBL" id="JAD80013.1"/>
    </source>
</evidence>
<dbReference type="AlphaFoldDB" id="A0A0A9CZZ2"/>
<reference evidence="1" key="2">
    <citation type="journal article" date="2015" name="Data Brief">
        <title>Shoot transcriptome of the giant reed, Arundo donax.</title>
        <authorList>
            <person name="Barrero R.A."/>
            <person name="Guerrero F.D."/>
            <person name="Moolhuijzen P."/>
            <person name="Goolsby J.A."/>
            <person name="Tidwell J."/>
            <person name="Bellgard S.E."/>
            <person name="Bellgard M.I."/>
        </authorList>
    </citation>
    <scope>NUCLEOTIDE SEQUENCE</scope>
    <source>
        <tissue evidence="1">Shoot tissue taken approximately 20 cm above the soil surface</tissue>
    </source>
</reference>
<dbReference type="EMBL" id="GBRH01217882">
    <property type="protein sequence ID" value="JAD80013.1"/>
    <property type="molecule type" value="Transcribed_RNA"/>
</dbReference>
<protein>
    <submittedName>
        <fullName evidence="1">Uncharacterized protein</fullName>
    </submittedName>
</protein>
<name>A0A0A9CZZ2_ARUDO</name>
<reference evidence="1" key="1">
    <citation type="submission" date="2014-09" db="EMBL/GenBank/DDBJ databases">
        <authorList>
            <person name="Magalhaes I.L.F."/>
            <person name="Oliveira U."/>
            <person name="Santos F.R."/>
            <person name="Vidigal T.H.D.A."/>
            <person name="Brescovit A.D."/>
            <person name="Santos A.J."/>
        </authorList>
    </citation>
    <scope>NUCLEOTIDE SEQUENCE</scope>
    <source>
        <tissue evidence="1">Shoot tissue taken approximately 20 cm above the soil surface</tissue>
    </source>
</reference>
<organism evidence="1">
    <name type="scientific">Arundo donax</name>
    <name type="common">Giant reed</name>
    <name type="synonym">Donax arundinaceus</name>
    <dbReference type="NCBI Taxonomy" id="35708"/>
    <lineage>
        <taxon>Eukaryota</taxon>
        <taxon>Viridiplantae</taxon>
        <taxon>Streptophyta</taxon>
        <taxon>Embryophyta</taxon>
        <taxon>Tracheophyta</taxon>
        <taxon>Spermatophyta</taxon>
        <taxon>Magnoliopsida</taxon>
        <taxon>Liliopsida</taxon>
        <taxon>Poales</taxon>
        <taxon>Poaceae</taxon>
        <taxon>PACMAD clade</taxon>
        <taxon>Arundinoideae</taxon>
        <taxon>Arundineae</taxon>
        <taxon>Arundo</taxon>
    </lineage>
</organism>